<comment type="caution">
    <text evidence="2">The sequence shown here is derived from an EMBL/GenBank/DDBJ whole genome shotgun (WGS) entry which is preliminary data.</text>
</comment>
<accession>A0A0S7XKX7</accession>
<feature type="compositionally biased region" description="Basic residues" evidence="1">
    <location>
        <begin position="1"/>
        <end position="10"/>
    </location>
</feature>
<dbReference type="EMBL" id="LIZY01000091">
    <property type="protein sequence ID" value="KPJ63112.1"/>
    <property type="molecule type" value="Genomic_DNA"/>
</dbReference>
<gene>
    <name evidence="2" type="ORF">AMK68_04115</name>
</gene>
<proteinExistence type="predicted"/>
<evidence type="ECO:0000313" key="2">
    <source>
        <dbReference type="EMBL" id="KPJ63112.1"/>
    </source>
</evidence>
<dbReference type="AlphaFoldDB" id="A0A0S7XKX7"/>
<protein>
    <submittedName>
        <fullName evidence="2">Uncharacterized protein</fullName>
    </submittedName>
</protein>
<name>A0A0S7XKX7_9BACT</name>
<feature type="compositionally biased region" description="Basic residues" evidence="1">
    <location>
        <begin position="47"/>
        <end position="71"/>
    </location>
</feature>
<dbReference type="Proteomes" id="UP000052020">
    <property type="component" value="Unassembled WGS sequence"/>
</dbReference>
<feature type="compositionally biased region" description="Basic and acidic residues" evidence="1">
    <location>
        <begin position="32"/>
        <end position="43"/>
    </location>
</feature>
<feature type="region of interest" description="Disordered" evidence="1">
    <location>
        <begin position="1"/>
        <end position="71"/>
    </location>
</feature>
<organism evidence="2 3">
    <name type="scientific">candidate division KD3-62 bacterium DG_56</name>
    <dbReference type="NCBI Taxonomy" id="1704032"/>
    <lineage>
        <taxon>Bacteria</taxon>
        <taxon>candidate division KD3-62</taxon>
    </lineage>
</organism>
<evidence type="ECO:0000313" key="3">
    <source>
        <dbReference type="Proteomes" id="UP000052020"/>
    </source>
</evidence>
<reference evidence="2 3" key="1">
    <citation type="journal article" date="2015" name="Microbiome">
        <title>Genomic resolution of linkages in carbon, nitrogen, and sulfur cycling among widespread estuary sediment bacteria.</title>
        <authorList>
            <person name="Baker B.J."/>
            <person name="Lazar C.S."/>
            <person name="Teske A.P."/>
            <person name="Dick G.J."/>
        </authorList>
    </citation>
    <scope>NUCLEOTIDE SEQUENCE [LARGE SCALE GENOMIC DNA]</scope>
    <source>
        <strain evidence="2">DG_56</strain>
    </source>
</reference>
<sequence length="71" mass="8062">MGPGRHRARPRPQPPRPRTRLLAGCTTAARTPPEHRSDRDLPSPRRSGGKPRRPHLALRAPARRRSLPIRQ</sequence>
<evidence type="ECO:0000256" key="1">
    <source>
        <dbReference type="SAM" id="MobiDB-lite"/>
    </source>
</evidence>